<gene>
    <name evidence="1" type="ORF">EST38_g5734</name>
</gene>
<organism evidence="1 2">
    <name type="scientific">Candolleomyces aberdarensis</name>
    <dbReference type="NCBI Taxonomy" id="2316362"/>
    <lineage>
        <taxon>Eukaryota</taxon>
        <taxon>Fungi</taxon>
        <taxon>Dikarya</taxon>
        <taxon>Basidiomycota</taxon>
        <taxon>Agaricomycotina</taxon>
        <taxon>Agaricomycetes</taxon>
        <taxon>Agaricomycetidae</taxon>
        <taxon>Agaricales</taxon>
        <taxon>Agaricineae</taxon>
        <taxon>Psathyrellaceae</taxon>
        <taxon>Candolleomyces</taxon>
    </lineage>
</organism>
<dbReference type="OrthoDB" id="10417403at2759"/>
<comment type="caution">
    <text evidence="1">The sequence shown here is derived from an EMBL/GenBank/DDBJ whole genome shotgun (WGS) entry which is preliminary data.</text>
</comment>
<protein>
    <submittedName>
        <fullName evidence="1">Uncharacterized protein</fullName>
    </submittedName>
</protein>
<dbReference type="AlphaFoldDB" id="A0A4Q2DJC1"/>
<accession>A0A4Q2DJC1</accession>
<evidence type="ECO:0000313" key="1">
    <source>
        <dbReference type="EMBL" id="RXW20120.1"/>
    </source>
</evidence>
<reference evidence="1 2" key="1">
    <citation type="submission" date="2019-01" db="EMBL/GenBank/DDBJ databases">
        <title>Draft genome sequence of Psathyrella aberdarensis IHI B618.</title>
        <authorList>
            <person name="Buettner E."/>
            <person name="Kellner H."/>
        </authorList>
    </citation>
    <scope>NUCLEOTIDE SEQUENCE [LARGE SCALE GENOMIC DNA]</scope>
    <source>
        <strain evidence="1 2">IHI B618</strain>
    </source>
</reference>
<dbReference type="Proteomes" id="UP000290288">
    <property type="component" value="Unassembled WGS sequence"/>
</dbReference>
<name>A0A4Q2DJC1_9AGAR</name>
<proteinExistence type="predicted"/>
<keyword evidence="2" id="KW-1185">Reference proteome</keyword>
<dbReference type="STRING" id="2316362.A0A4Q2DJC1"/>
<sequence length="232" mass="25005">MEAGIPVFGSARGVLPMGPNGVPALNHNWTSHSLFTNSSAQRGILSYNYTIRQQGLESSVTCAYDGTSPIRLDPDAAPRELRYRGVCGDGQASVSNSSEISSRDVVDNTRNGLAFMACMSDVPQSSEMDEPTYYLYLQGGAGPGYSTFVGNVTCTVSPMRAETFSATYHSIESTGEPEHPSRIGSIVDLYSWGIVGVKMFDLPQTERDPGYLGLYAATIQGVLEYVVSFRAL</sequence>
<dbReference type="EMBL" id="SDEE01000165">
    <property type="protein sequence ID" value="RXW20120.1"/>
    <property type="molecule type" value="Genomic_DNA"/>
</dbReference>
<evidence type="ECO:0000313" key="2">
    <source>
        <dbReference type="Proteomes" id="UP000290288"/>
    </source>
</evidence>